<feature type="site" description="Electron transfer via tryptophanyl radical" evidence="5">
    <location>
        <position position="474"/>
    </location>
</feature>
<feature type="region of interest" description="Disordered" evidence="6">
    <location>
        <begin position="388"/>
        <end position="424"/>
    </location>
</feature>
<dbReference type="GO" id="GO:0043153">
    <property type="term" value="P:entrainment of circadian clock by photoperiod"/>
    <property type="evidence" value="ECO:0007669"/>
    <property type="project" value="TreeGrafter"/>
</dbReference>
<evidence type="ECO:0000256" key="4">
    <source>
        <dbReference type="PIRSR" id="PIRSR602081-1"/>
    </source>
</evidence>
<feature type="site" description="Electron transfer via tryptophanyl radical" evidence="5">
    <location>
        <position position="551"/>
    </location>
</feature>
<dbReference type="PANTHER" id="PTHR11455">
    <property type="entry name" value="CRYPTOCHROME"/>
    <property type="match status" value="1"/>
</dbReference>
<evidence type="ECO:0000313" key="9">
    <source>
        <dbReference type="Proteomes" id="UP000530660"/>
    </source>
</evidence>
<feature type="region of interest" description="Disordered" evidence="6">
    <location>
        <begin position="811"/>
        <end position="855"/>
    </location>
</feature>
<dbReference type="InterPro" id="IPR006050">
    <property type="entry name" value="DNA_photolyase_N"/>
</dbReference>
<keyword evidence="2 4" id="KW-0285">Flavoprotein</keyword>
<feature type="region of interest" description="Disordered" evidence="6">
    <location>
        <begin position="744"/>
        <end position="764"/>
    </location>
</feature>
<dbReference type="InterPro" id="IPR036134">
    <property type="entry name" value="Crypto/Photolyase_FAD-like_sf"/>
</dbReference>
<dbReference type="InterPro" id="IPR005101">
    <property type="entry name" value="Cryptochr/Photolyase_FAD-bd"/>
</dbReference>
<gene>
    <name evidence="8" type="primary">CRY1_4</name>
    <name evidence="8" type="ORF">F1559_004731</name>
</gene>
<dbReference type="InterPro" id="IPR014729">
    <property type="entry name" value="Rossmann-like_a/b/a_fold"/>
</dbReference>
<comment type="similarity">
    <text evidence="1">Belongs to the DNA photolyase class-1 family.</text>
</comment>
<reference evidence="8 9" key="1">
    <citation type="journal article" date="2020" name="J. Phycol.">
        <title>Comparative genome analysis reveals Cyanidiococcus gen. nov., a new extremophilic red algal genus sister to Cyanidioschyzon (Cyanidioschyzonaceae, Rhodophyta).</title>
        <authorList>
            <person name="Liu S.-L."/>
            <person name="Chiang Y.-R."/>
            <person name="Yoon H.S."/>
            <person name="Fu H.-Y."/>
        </authorList>
    </citation>
    <scope>NUCLEOTIDE SEQUENCE [LARGE SCALE GENOMIC DNA]</scope>
    <source>
        <strain evidence="8 9">THAL066</strain>
    </source>
</reference>
<dbReference type="EMBL" id="VWRR01000005">
    <property type="protein sequence ID" value="KAF6003995.1"/>
    <property type="molecule type" value="Genomic_DNA"/>
</dbReference>
<comment type="cofactor">
    <cofactor evidence="4">
        <name>FAD</name>
        <dbReference type="ChEBI" id="CHEBI:57692"/>
    </cofactor>
    <text evidence="4">Binds 1 FAD per subunit.</text>
</comment>
<dbReference type="Proteomes" id="UP000530660">
    <property type="component" value="Unassembled WGS sequence"/>
</dbReference>
<dbReference type="Pfam" id="PF03441">
    <property type="entry name" value="FAD_binding_7"/>
    <property type="match status" value="1"/>
</dbReference>
<evidence type="ECO:0000256" key="3">
    <source>
        <dbReference type="ARBA" id="ARBA00022827"/>
    </source>
</evidence>
<feature type="region of interest" description="Disordered" evidence="6">
    <location>
        <begin position="315"/>
        <end position="347"/>
    </location>
</feature>
<comment type="caution">
    <text evidence="8">The sequence shown here is derived from an EMBL/GenBank/DDBJ whole genome shotgun (WGS) entry which is preliminary data.</text>
</comment>
<dbReference type="GO" id="GO:0071949">
    <property type="term" value="F:FAD binding"/>
    <property type="evidence" value="ECO:0007669"/>
    <property type="project" value="TreeGrafter"/>
</dbReference>
<proteinExistence type="inferred from homology"/>
<feature type="compositionally biased region" description="Polar residues" evidence="6">
    <location>
        <begin position="830"/>
        <end position="840"/>
    </location>
</feature>
<name>A0A7J7ILJ0_9RHOD</name>
<feature type="region of interest" description="Disordered" evidence="6">
    <location>
        <begin position="786"/>
        <end position="805"/>
    </location>
</feature>
<dbReference type="SUPFAM" id="SSF48173">
    <property type="entry name" value="Cryptochrome/photolyase FAD-binding domain"/>
    <property type="match status" value="2"/>
</dbReference>
<dbReference type="GO" id="GO:0003677">
    <property type="term" value="F:DNA binding"/>
    <property type="evidence" value="ECO:0007669"/>
    <property type="project" value="TreeGrafter"/>
</dbReference>
<feature type="site" description="Electron transfer via tryptophanyl radical" evidence="5">
    <location>
        <position position="528"/>
    </location>
</feature>
<dbReference type="InterPro" id="IPR036155">
    <property type="entry name" value="Crypto/Photolyase_N_sf"/>
</dbReference>
<evidence type="ECO:0000256" key="2">
    <source>
        <dbReference type="ARBA" id="ARBA00022630"/>
    </source>
</evidence>
<dbReference type="InterPro" id="IPR002081">
    <property type="entry name" value="Cryptochrome/DNA_photolyase_1"/>
</dbReference>
<feature type="binding site" evidence="4">
    <location>
        <begin position="285"/>
        <end position="289"/>
    </location>
    <ligand>
        <name>FAD</name>
        <dbReference type="ChEBI" id="CHEBI:57692"/>
    </ligand>
</feature>
<dbReference type="GO" id="GO:0005737">
    <property type="term" value="C:cytoplasm"/>
    <property type="evidence" value="ECO:0007669"/>
    <property type="project" value="TreeGrafter"/>
</dbReference>
<protein>
    <submittedName>
        <fullName evidence="8">Cryptochrome-1</fullName>
    </submittedName>
</protein>
<feature type="compositionally biased region" description="Polar residues" evidence="6">
    <location>
        <begin position="401"/>
        <end position="412"/>
    </location>
</feature>
<dbReference type="Pfam" id="PF00875">
    <property type="entry name" value="DNA_photolyase"/>
    <property type="match status" value="1"/>
</dbReference>
<dbReference type="GO" id="GO:0032922">
    <property type="term" value="P:circadian regulation of gene expression"/>
    <property type="evidence" value="ECO:0007669"/>
    <property type="project" value="TreeGrafter"/>
</dbReference>
<feature type="domain" description="Photolyase/cryptochrome alpha/beta" evidence="7">
    <location>
        <begin position="42"/>
        <end position="174"/>
    </location>
</feature>
<dbReference type="SUPFAM" id="SSF52425">
    <property type="entry name" value="Cryptochrome/photolyase, N-terminal domain"/>
    <property type="match status" value="1"/>
</dbReference>
<evidence type="ECO:0000256" key="5">
    <source>
        <dbReference type="PIRSR" id="PIRSR602081-2"/>
    </source>
</evidence>
<dbReference type="GO" id="GO:0003904">
    <property type="term" value="F:deoxyribodipyrimidine photo-lyase activity"/>
    <property type="evidence" value="ECO:0007669"/>
    <property type="project" value="TreeGrafter"/>
</dbReference>
<evidence type="ECO:0000259" key="7">
    <source>
        <dbReference type="PROSITE" id="PS51645"/>
    </source>
</evidence>
<dbReference type="Gene3D" id="1.25.40.80">
    <property type="match status" value="1"/>
</dbReference>
<keyword evidence="9" id="KW-1185">Reference proteome</keyword>
<organism evidence="8 9">
    <name type="scientific">Cyanidiococcus yangmingshanensis</name>
    <dbReference type="NCBI Taxonomy" id="2690220"/>
    <lineage>
        <taxon>Eukaryota</taxon>
        <taxon>Rhodophyta</taxon>
        <taxon>Bangiophyceae</taxon>
        <taxon>Cyanidiales</taxon>
        <taxon>Cyanidiaceae</taxon>
        <taxon>Cyanidiococcus</taxon>
    </lineage>
</organism>
<dbReference type="Gene3D" id="3.40.50.620">
    <property type="entry name" value="HUPs"/>
    <property type="match status" value="1"/>
</dbReference>
<keyword evidence="3 4" id="KW-0274">FAD</keyword>
<evidence type="ECO:0000313" key="8">
    <source>
        <dbReference type="EMBL" id="KAF6003995.1"/>
    </source>
</evidence>
<dbReference type="PROSITE" id="PS51645">
    <property type="entry name" value="PHR_CRY_ALPHA_BETA"/>
    <property type="match status" value="1"/>
</dbReference>
<feature type="compositionally biased region" description="Basic and acidic residues" evidence="6">
    <location>
        <begin position="414"/>
        <end position="424"/>
    </location>
</feature>
<feature type="compositionally biased region" description="Acidic residues" evidence="6">
    <location>
        <begin position="388"/>
        <end position="397"/>
    </location>
</feature>
<feature type="binding site" evidence="4">
    <location>
        <begin position="541"/>
        <end position="543"/>
    </location>
    <ligand>
        <name>FAD</name>
        <dbReference type="ChEBI" id="CHEBI:57692"/>
    </ligand>
</feature>
<evidence type="ECO:0000256" key="1">
    <source>
        <dbReference type="ARBA" id="ARBA00005862"/>
    </source>
</evidence>
<dbReference type="AlphaFoldDB" id="A0A7J7ILJ0"/>
<dbReference type="Gene3D" id="1.10.579.10">
    <property type="entry name" value="DNA Cyclobutane Dipyrimidine Photolyase, subunit A, domain 3"/>
    <property type="match status" value="1"/>
</dbReference>
<accession>A0A7J7ILJ0</accession>
<evidence type="ECO:0000256" key="6">
    <source>
        <dbReference type="SAM" id="MobiDB-lite"/>
    </source>
</evidence>
<feature type="binding site" evidence="4">
    <location>
        <position position="440"/>
    </location>
    <ligand>
        <name>FAD</name>
        <dbReference type="ChEBI" id="CHEBI:57692"/>
    </ligand>
</feature>
<dbReference type="OrthoDB" id="5969at2759"/>
<dbReference type="GO" id="GO:0005634">
    <property type="term" value="C:nucleus"/>
    <property type="evidence" value="ECO:0007669"/>
    <property type="project" value="TreeGrafter"/>
</dbReference>
<dbReference type="PANTHER" id="PTHR11455:SF18">
    <property type="entry name" value="SI:CH1073-390K14.1"/>
    <property type="match status" value="1"/>
</dbReference>
<sequence length="991" mass="111716">MQGCSQSETSAEECQWLALNGSPSMEAGRGVSARRSPSTEHPIVVWYRGHDLRVEDHLALAAAVETGAPVVPVYVWNPLLPWMSKPGKAGRWRLRESLLALDRELVSRYGEDAHLVVRQGSLVECIVSLVRETDASAVYFNRCYDVGALEVDRTLEQRLAVWHVEMISFKSELLVEPWELTQENGEPFCEFHPFMEKWLACPRPAPPTPAPTSLRVVPGARQNITRTEIQNLELTADLSTEWCAQMERMWPLAGERAALLVLSRFLHERYPKFGRRESRCSLDGTSRLSIHIRFGEISPRQLYAAIMSEIEADEIDGQPAETTTQLRASADASPPLQRIESTRPISGASTLVSSTAAGRAVPMFPLRARVYRPRGSSGSNYYIYDHEDDEEVDEDDPYSDRNSQGRSENGANESDLKPSEMSVDRCHERMRRTIGSAKAFLKNMCLREFAYHLLFHNPHACEEPLLPEFRAFPWRWDDQAMLEIWRSGQTGYPIIDAAIRELRSTGYLHNRIRFMIAGFLTKYLLIPWQHGLRFLYDHVLDGDIACQALGWQWTAGCHTDAFPFACIVNPITYGLREDPQGAYVRHWVPELAALPARYIHRPWRAPAHVLARAGIAPDSCYVQPVIDSRVARARALNSMDLMRRIFVLRQPTRSLWSLIDLQQPQLWLEQATPDADESEIEALNFMEQAPNLTQHASISGMTIVVDELTPAPDGHDEHDLDNMDRSDHGAAGSAHEALHWNRAVQSSGRQPLSDSSHMPQHFTDTSRSFAQNNSIHAERINDYLLWPSGSASPTPGPERSVVARTEPIKEALQSHARRRSADEDTRAISPISTSAPSVTTEACEPPPRRRRGPRNLTRASLLNLAERQQALDQVSQQPNHPFHCFAQFLALNYMITSNAAFGPHTDFVRLRSLKAELAREARPCPALNSASQRAYVRRKSGCLGRTLTVAKMKQFLQSTLGLEVTGQWDRRAHGGVRGPYAYGLVRRTRNK</sequence>